<sequence>MIRYHLEMGNGRVTTTMAAREVAKQVYAKYYHDTVFCVSLSTIQRKLEEEKEKGKRITHASDSTTKKGVGQFMVQGLHVGQDIPFPLPILPIHRETTEDIAMQVDMGFEILASVRGVSVEDVYKLVDAHMTDSTEHNKGFSKLLAEMYNLETPAGEIFCGTHTTLGFSSAMNKVMRLVEADMKMEQVLQSFMVDLDVDSKNASVDGQALDMCLKLVAPEYAHKPWNRYREFLVFLEQRQVSSVLLSYKDSRFGCLAKAAAVLIYHFGHLTEFQNPHINNRLACLVKEVMELPYLKVVLVVFACLAGCALGGVLLCQNHRERCYPYSAQGVLQGTAYRLGRANQRQLNYVHNSRVCCSV</sequence>
<dbReference type="EMBL" id="CM043791">
    <property type="protein sequence ID" value="KAI4823639.1"/>
    <property type="molecule type" value="Genomic_DNA"/>
</dbReference>
<dbReference type="Proteomes" id="UP001057452">
    <property type="component" value="Chromosome 7"/>
</dbReference>
<gene>
    <name evidence="1" type="ORF">KUCAC02_012217</name>
</gene>
<evidence type="ECO:0000313" key="1">
    <source>
        <dbReference type="EMBL" id="KAI4823639.1"/>
    </source>
</evidence>
<keyword evidence="2" id="KW-1185">Reference proteome</keyword>
<protein>
    <submittedName>
        <fullName evidence="1">Uncharacterized protein</fullName>
    </submittedName>
</protein>
<comment type="caution">
    <text evidence="1">The sequence shown here is derived from an EMBL/GenBank/DDBJ whole genome shotgun (WGS) entry which is preliminary data.</text>
</comment>
<organism evidence="1 2">
    <name type="scientific">Chaenocephalus aceratus</name>
    <name type="common">Blackfin icefish</name>
    <name type="synonym">Chaenichthys aceratus</name>
    <dbReference type="NCBI Taxonomy" id="36190"/>
    <lineage>
        <taxon>Eukaryota</taxon>
        <taxon>Metazoa</taxon>
        <taxon>Chordata</taxon>
        <taxon>Craniata</taxon>
        <taxon>Vertebrata</taxon>
        <taxon>Euteleostomi</taxon>
        <taxon>Actinopterygii</taxon>
        <taxon>Neopterygii</taxon>
        <taxon>Teleostei</taxon>
        <taxon>Neoteleostei</taxon>
        <taxon>Acanthomorphata</taxon>
        <taxon>Eupercaria</taxon>
        <taxon>Perciformes</taxon>
        <taxon>Notothenioidei</taxon>
        <taxon>Channichthyidae</taxon>
        <taxon>Chaenocephalus</taxon>
    </lineage>
</organism>
<reference evidence="1" key="1">
    <citation type="submission" date="2022-05" db="EMBL/GenBank/DDBJ databases">
        <title>Chromosome-level genome of Chaenocephalus aceratus.</title>
        <authorList>
            <person name="Park H."/>
        </authorList>
    </citation>
    <scope>NUCLEOTIDE SEQUENCE</scope>
    <source>
        <strain evidence="1">KU_202001</strain>
    </source>
</reference>
<accession>A0ACB9XAI9</accession>
<name>A0ACB9XAI9_CHAAC</name>
<evidence type="ECO:0000313" key="2">
    <source>
        <dbReference type="Proteomes" id="UP001057452"/>
    </source>
</evidence>
<proteinExistence type="predicted"/>